<protein>
    <submittedName>
        <fullName evidence="6">Zinc finger, CCHC-type</fullName>
    </submittedName>
</protein>
<proteinExistence type="predicted"/>
<feature type="domain" description="Integrase catalytic" evidence="5">
    <location>
        <begin position="196"/>
        <end position="368"/>
    </location>
</feature>
<dbReference type="EMBL" id="BKCJ010010832">
    <property type="protein sequence ID" value="GEU93344.1"/>
    <property type="molecule type" value="Genomic_DNA"/>
</dbReference>
<feature type="region of interest" description="Disordered" evidence="4">
    <location>
        <begin position="396"/>
        <end position="419"/>
    </location>
</feature>
<dbReference type="GO" id="GO:0008233">
    <property type="term" value="F:peptidase activity"/>
    <property type="evidence" value="ECO:0007669"/>
    <property type="project" value="UniProtKB-KW"/>
</dbReference>
<dbReference type="GO" id="GO:0015074">
    <property type="term" value="P:DNA integration"/>
    <property type="evidence" value="ECO:0007669"/>
    <property type="project" value="InterPro"/>
</dbReference>
<accession>A0A6L2P9A4</accession>
<keyword evidence="2" id="KW-0479">Metal-binding</keyword>
<comment type="caution">
    <text evidence="6">The sequence shown here is derived from an EMBL/GenBank/DDBJ whole genome shotgun (WGS) entry which is preliminary data.</text>
</comment>
<organism evidence="6">
    <name type="scientific">Tanacetum cinerariifolium</name>
    <name type="common">Dalmatian daisy</name>
    <name type="synonym">Chrysanthemum cinerariifolium</name>
    <dbReference type="NCBI Taxonomy" id="118510"/>
    <lineage>
        <taxon>Eukaryota</taxon>
        <taxon>Viridiplantae</taxon>
        <taxon>Streptophyta</taxon>
        <taxon>Embryophyta</taxon>
        <taxon>Tracheophyta</taxon>
        <taxon>Spermatophyta</taxon>
        <taxon>Magnoliopsida</taxon>
        <taxon>eudicotyledons</taxon>
        <taxon>Gunneridae</taxon>
        <taxon>Pentapetalae</taxon>
        <taxon>asterids</taxon>
        <taxon>campanulids</taxon>
        <taxon>Asterales</taxon>
        <taxon>Asteraceae</taxon>
        <taxon>Asteroideae</taxon>
        <taxon>Anthemideae</taxon>
        <taxon>Anthemidinae</taxon>
        <taxon>Tanacetum</taxon>
    </lineage>
</organism>
<dbReference type="InterPro" id="IPR054722">
    <property type="entry name" value="PolX-like_BBD"/>
</dbReference>
<evidence type="ECO:0000313" key="6">
    <source>
        <dbReference type="EMBL" id="GEU93344.1"/>
    </source>
</evidence>
<name>A0A6L2P9A4_TANCI</name>
<dbReference type="InterPro" id="IPR036397">
    <property type="entry name" value="RNaseH_sf"/>
</dbReference>
<dbReference type="InterPro" id="IPR039537">
    <property type="entry name" value="Retrotran_Ty1/copia-like"/>
</dbReference>
<gene>
    <name evidence="6" type="ORF">Tci_065322</name>
</gene>
<dbReference type="InterPro" id="IPR025724">
    <property type="entry name" value="GAG-pre-integrase_dom"/>
</dbReference>
<sequence length="656" mass="75079">MSDSLFDIYQNAESTKALWESLESKYIAEDASVMKFLDDEVARWVDSGATSHVCKDLHWFHICKSIEDGSFVKMGNITTEPIKGIGRVLLTFTSGKTLCLDNVLYVPRIQYNLVSKIVLNKCGYKQVLESDKYILSIHGSFVGFGYSYNSLSKCELWHARLGHVHYKRMSGMFKMSLIPAFDMTHESCKTCMLTKITRQPFKGVNQESKVLDLIHSDLCDIHANPSLGHNKYVVTFIYDASRYCYVYLLHAKHEALDKFKIYKKEIELQRQYLIKVLRTNRGGEYYDPVYFQSTGIIHQTMAPYTPQQNGVAERKNKTLKEMVNSMLSYSGLSEGFLDEAMLTDCYILNRTPNKNSKQTPYKFWTKKVPNLTYLRIWGCRAVVRLTEPKIKNLGEKAEDEVEGTDDVRGPSVPRKNTRTRKAKSFGSNFQLYLVEGTRDKTLSQREYCFIIKEDPRTLSEAMASRDEGINFFDTYAPVARISTIRLLLALTAIHDLVIHQMNVKTVFLNGDLDEEIYIKQPKGFVMPGHESKVCKLKISLYGLKQAPKQWHQKFDDVVLSNDLGEAEVILGIRIKRGNNDPAVKFQHNKETRVSQLEYSRAIGCLMYAMINTRPDIAFAVGKLSRYTSNPSALHWQALGRVFQYLKGTMDYGRAPG</sequence>
<dbReference type="InterPro" id="IPR012337">
    <property type="entry name" value="RNaseH-like_sf"/>
</dbReference>
<dbReference type="Pfam" id="PF22936">
    <property type="entry name" value="Pol_BBD"/>
    <property type="match status" value="1"/>
</dbReference>
<evidence type="ECO:0000256" key="4">
    <source>
        <dbReference type="SAM" id="MobiDB-lite"/>
    </source>
</evidence>
<dbReference type="Gene3D" id="3.30.420.10">
    <property type="entry name" value="Ribonuclease H-like superfamily/Ribonuclease H"/>
    <property type="match status" value="1"/>
</dbReference>
<evidence type="ECO:0000256" key="3">
    <source>
        <dbReference type="ARBA" id="ARBA00022801"/>
    </source>
</evidence>
<dbReference type="PANTHER" id="PTHR42648">
    <property type="entry name" value="TRANSPOSASE, PUTATIVE-RELATED"/>
    <property type="match status" value="1"/>
</dbReference>
<reference evidence="6" key="1">
    <citation type="journal article" date="2019" name="Sci. Rep.">
        <title>Draft genome of Tanacetum cinerariifolium, the natural source of mosquito coil.</title>
        <authorList>
            <person name="Yamashiro T."/>
            <person name="Shiraishi A."/>
            <person name="Satake H."/>
            <person name="Nakayama K."/>
        </authorList>
    </citation>
    <scope>NUCLEOTIDE SEQUENCE</scope>
</reference>
<dbReference type="InterPro" id="IPR013103">
    <property type="entry name" value="RVT_2"/>
</dbReference>
<keyword evidence="1" id="KW-0645">Protease</keyword>
<evidence type="ECO:0000259" key="5">
    <source>
        <dbReference type="PROSITE" id="PS50994"/>
    </source>
</evidence>
<evidence type="ECO:0000256" key="2">
    <source>
        <dbReference type="ARBA" id="ARBA00022723"/>
    </source>
</evidence>
<dbReference type="Pfam" id="PF07727">
    <property type="entry name" value="RVT_2"/>
    <property type="match status" value="1"/>
</dbReference>
<dbReference type="InterPro" id="IPR001584">
    <property type="entry name" value="Integrase_cat-core"/>
</dbReference>
<dbReference type="PROSITE" id="PS50994">
    <property type="entry name" value="INTEGRASE"/>
    <property type="match status" value="1"/>
</dbReference>
<dbReference type="PANTHER" id="PTHR42648:SF30">
    <property type="entry name" value="RIBONUCLEASE H-LIKE DOMAIN, GAG-PRE-INTEGRASE DOMAIN PROTEIN-RELATED"/>
    <property type="match status" value="1"/>
</dbReference>
<dbReference type="SUPFAM" id="SSF53098">
    <property type="entry name" value="Ribonuclease H-like"/>
    <property type="match status" value="1"/>
</dbReference>
<dbReference type="GO" id="GO:0046872">
    <property type="term" value="F:metal ion binding"/>
    <property type="evidence" value="ECO:0007669"/>
    <property type="project" value="UniProtKB-KW"/>
</dbReference>
<dbReference type="GO" id="GO:0003676">
    <property type="term" value="F:nucleic acid binding"/>
    <property type="evidence" value="ECO:0007669"/>
    <property type="project" value="InterPro"/>
</dbReference>
<dbReference type="Pfam" id="PF13976">
    <property type="entry name" value="gag_pre-integrs"/>
    <property type="match status" value="1"/>
</dbReference>
<dbReference type="AlphaFoldDB" id="A0A6L2P9A4"/>
<dbReference type="GO" id="GO:0006508">
    <property type="term" value="P:proteolysis"/>
    <property type="evidence" value="ECO:0007669"/>
    <property type="project" value="UniProtKB-KW"/>
</dbReference>
<keyword evidence="3" id="KW-0378">Hydrolase</keyword>
<evidence type="ECO:0000256" key="1">
    <source>
        <dbReference type="ARBA" id="ARBA00022670"/>
    </source>
</evidence>